<feature type="transmembrane region" description="Helical" evidence="1">
    <location>
        <begin position="694"/>
        <end position="714"/>
    </location>
</feature>
<name>A0A8S1J9F8_9CHLO</name>
<keyword evidence="1" id="KW-1133">Transmembrane helix</keyword>
<dbReference type="SMART" id="SM00726">
    <property type="entry name" value="UIM"/>
    <property type="match status" value="2"/>
</dbReference>
<dbReference type="InterPro" id="IPR003903">
    <property type="entry name" value="UIM_dom"/>
</dbReference>
<evidence type="ECO:0008006" key="4">
    <source>
        <dbReference type="Google" id="ProtNLM"/>
    </source>
</evidence>
<keyword evidence="1" id="KW-0472">Membrane</keyword>
<organism evidence="2 3">
    <name type="scientific">Ostreobium quekettii</name>
    <dbReference type="NCBI Taxonomy" id="121088"/>
    <lineage>
        <taxon>Eukaryota</taxon>
        <taxon>Viridiplantae</taxon>
        <taxon>Chlorophyta</taxon>
        <taxon>core chlorophytes</taxon>
        <taxon>Ulvophyceae</taxon>
        <taxon>TCBD clade</taxon>
        <taxon>Bryopsidales</taxon>
        <taxon>Ostreobineae</taxon>
        <taxon>Ostreobiaceae</taxon>
        <taxon>Ostreobium</taxon>
    </lineage>
</organism>
<comment type="caution">
    <text evidence="2">The sequence shown here is derived from an EMBL/GenBank/DDBJ whole genome shotgun (WGS) entry which is preliminary data.</text>
</comment>
<evidence type="ECO:0000256" key="1">
    <source>
        <dbReference type="SAM" id="Phobius"/>
    </source>
</evidence>
<dbReference type="EMBL" id="CAJHUC010001973">
    <property type="protein sequence ID" value="CAD7702847.1"/>
    <property type="molecule type" value="Genomic_DNA"/>
</dbReference>
<evidence type="ECO:0000313" key="3">
    <source>
        <dbReference type="Proteomes" id="UP000708148"/>
    </source>
</evidence>
<proteinExistence type="predicted"/>
<keyword evidence="1" id="KW-0812">Transmembrane</keyword>
<accession>A0A8S1J9F8</accession>
<gene>
    <name evidence="2" type="ORF">OSTQU699_LOCUS8204</name>
</gene>
<keyword evidence="3" id="KW-1185">Reference proteome</keyword>
<reference evidence="2" key="1">
    <citation type="submission" date="2020-12" db="EMBL/GenBank/DDBJ databases">
        <authorList>
            <person name="Iha C."/>
        </authorList>
    </citation>
    <scope>NUCLEOTIDE SEQUENCE</scope>
</reference>
<dbReference type="PANTHER" id="PTHR34677">
    <property type="match status" value="1"/>
</dbReference>
<evidence type="ECO:0000313" key="2">
    <source>
        <dbReference type="EMBL" id="CAD7702847.1"/>
    </source>
</evidence>
<dbReference type="OrthoDB" id="509353at2759"/>
<sequence length="837" mass="89774">MVKGHNVPIESPQPYALVVHGKFTGILQSPNNPAVETDVTGGACVIVVAIITEGPQGPTADSTTRFEFSTESGSPALNGFECQLIQPGNLARIDALHDWEPCTSGRTYTDLPDMPYKFSVRPAGEDIVATRDFVVDTTPPITQILGDPVGSQPSQESVAFVFFTRDATAVQFSCRLNVDGPGQHTLWRQDGGDVILGEWVPCISPQRYNGLSFGQWSFEVMGTDEVGNVEATPVSQSWGISFNEGQLYTRTISGPPTIVPFGTVEFKLLALEGRGTSEPVVLLDTALECSLVRADDRSPDWATCSPVQTYDALEDGSFLFEARTVDASGHSRESITQVVFDVDSTSPTVTIERRPERYHGASTVSFFFDADEEVKGFNCSLAAVAENPRFEVCGGPDRGSAEYDIEDGEYAFVVEATDLVGNKGLSDRAEFMVDTAAPVVAIDYKNSTSSSNVSFSFEVSDKGSGVLPANVSCLLRNSGGQVDSEWLQNCTSPATYTLAEGKYVFNVRAVDRARLQNELKDYVVTVDQTPPVSSISKGPPEGQILPARVSFTFTAEDQPAEIASQVASSECHLSFVQPLAPELDKEDGGDDNGLNVGGNENNKLMSTSQPAAIKDGDVSISILDGPTFTLGAWVDCGSPVTFQLMPSGQYEFRTRATDHAGNRGNATEAYLFEVDATLPIPGEGGDSSSSTPTWMWIVIIVSVAGALLMVLIAVGRCRRKARRAQQQRPGYQYYANGSSPGGAYSVPNGAISAAMAASVQQQSIEEQNRVREERRLAAALAASKEEYNLQQALKQSLQEQQAPSPLPAAVAGRDDDLQRAIALSLADSASAPPQPWP</sequence>
<dbReference type="Proteomes" id="UP000708148">
    <property type="component" value="Unassembled WGS sequence"/>
</dbReference>
<dbReference type="PANTHER" id="PTHR34677:SF3">
    <property type="entry name" value="BACTERIAL IG-LIKE DOMAIN-CONTAINING PROTEIN"/>
    <property type="match status" value="1"/>
</dbReference>
<protein>
    <recommendedName>
        <fullName evidence="4">Ig-like domain-containing protein</fullName>
    </recommendedName>
</protein>
<dbReference type="AlphaFoldDB" id="A0A8S1J9F8"/>